<dbReference type="SMART" id="SM00279">
    <property type="entry name" value="HhH2"/>
    <property type="match status" value="1"/>
</dbReference>
<keyword evidence="1" id="KW-0540">Nuclease</keyword>
<dbReference type="GO" id="GO:0003677">
    <property type="term" value="F:DNA binding"/>
    <property type="evidence" value="ECO:0007669"/>
    <property type="project" value="UniProtKB-KW"/>
</dbReference>
<dbReference type="SMART" id="SM00475">
    <property type="entry name" value="53EXOc"/>
    <property type="match status" value="1"/>
</dbReference>
<dbReference type="InterPro" id="IPR020045">
    <property type="entry name" value="DNA_polI_H3TH"/>
</dbReference>
<sequence length="296" mass="33392">MKKLLLIDANSLIHRCFHALPPLTTPKGEPINAVYGLSSILLKILREHQPDYVAAAFDRPEPTFRDEIFKEYKAHRPPTADTLVPQLKEAHKTFEKFGIKVVEKAGFEADDVVGTLAERFKDSEALRQAQGDDFELKVIIFSGDKDNLQLIDDDRVVVELLKTGVSKTVTYNKAFFLQTYGFSPEQLVDYKALVGDASDNIPGVMGIGPKGATDLIKEYGSVEKIYEEVGLISKKVLQEKLEKNRDSAFLSKKLATIKRDVPLEINLNDLKQGRMSKEELKKYFEELGFKSLTERL</sequence>
<dbReference type="InterPro" id="IPR038969">
    <property type="entry name" value="FEN"/>
</dbReference>
<dbReference type="GO" id="GO:0008409">
    <property type="term" value="F:5'-3' exonuclease activity"/>
    <property type="evidence" value="ECO:0007669"/>
    <property type="project" value="InterPro"/>
</dbReference>
<protein>
    <recommendedName>
        <fullName evidence="4">5'-3' exonuclease domain-containing protein</fullName>
    </recommendedName>
</protein>
<dbReference type="Pfam" id="PF02739">
    <property type="entry name" value="5_3_exonuc_N"/>
    <property type="match status" value="1"/>
</dbReference>
<organism evidence="5 6">
    <name type="scientific">Candidatus Harrisonbacteria bacterium RIFCSPHIGHO2_02_FULL_42_16</name>
    <dbReference type="NCBI Taxonomy" id="1798404"/>
    <lineage>
        <taxon>Bacteria</taxon>
        <taxon>Candidatus Harrisoniibacteriota</taxon>
    </lineage>
</organism>
<dbReference type="GO" id="GO:0017108">
    <property type="term" value="F:5'-flap endonuclease activity"/>
    <property type="evidence" value="ECO:0007669"/>
    <property type="project" value="InterPro"/>
</dbReference>
<accession>A0A1G1ZJV9</accession>
<dbReference type="InterPro" id="IPR020046">
    <property type="entry name" value="5-3_exonucl_a-hlix_arch_N"/>
</dbReference>
<dbReference type="InterPro" id="IPR008918">
    <property type="entry name" value="HhH2"/>
</dbReference>
<feature type="domain" description="5'-3' exonuclease" evidence="4">
    <location>
        <begin position="2"/>
        <end position="273"/>
    </location>
</feature>
<evidence type="ECO:0000256" key="3">
    <source>
        <dbReference type="ARBA" id="ARBA00023125"/>
    </source>
</evidence>
<dbReference type="InterPro" id="IPR002421">
    <property type="entry name" value="5-3_exonuclease"/>
</dbReference>
<dbReference type="PANTHER" id="PTHR42646">
    <property type="entry name" value="FLAP ENDONUCLEASE XNI"/>
    <property type="match status" value="1"/>
</dbReference>
<evidence type="ECO:0000313" key="6">
    <source>
        <dbReference type="Proteomes" id="UP000177960"/>
    </source>
</evidence>
<evidence type="ECO:0000313" key="5">
    <source>
        <dbReference type="EMBL" id="OGY64107.1"/>
    </source>
</evidence>
<dbReference type="EMBL" id="MHJG01000009">
    <property type="protein sequence ID" value="OGY64107.1"/>
    <property type="molecule type" value="Genomic_DNA"/>
</dbReference>
<dbReference type="SUPFAM" id="SSF47807">
    <property type="entry name" value="5' to 3' exonuclease, C-terminal subdomain"/>
    <property type="match status" value="1"/>
</dbReference>
<dbReference type="AlphaFoldDB" id="A0A1G1ZJV9"/>
<evidence type="ECO:0000256" key="2">
    <source>
        <dbReference type="ARBA" id="ARBA00022801"/>
    </source>
</evidence>
<evidence type="ECO:0000256" key="1">
    <source>
        <dbReference type="ARBA" id="ARBA00022722"/>
    </source>
</evidence>
<dbReference type="CDD" id="cd09898">
    <property type="entry name" value="H3TH_53EXO"/>
    <property type="match status" value="1"/>
</dbReference>
<dbReference type="PANTHER" id="PTHR42646:SF2">
    <property type="entry name" value="5'-3' EXONUCLEASE FAMILY PROTEIN"/>
    <property type="match status" value="1"/>
</dbReference>
<comment type="caution">
    <text evidence="5">The sequence shown here is derived from an EMBL/GenBank/DDBJ whole genome shotgun (WGS) entry which is preliminary data.</text>
</comment>
<dbReference type="InterPro" id="IPR036279">
    <property type="entry name" value="5-3_exonuclease_C_sf"/>
</dbReference>
<reference evidence="5 6" key="1">
    <citation type="journal article" date="2016" name="Nat. Commun.">
        <title>Thousands of microbial genomes shed light on interconnected biogeochemical processes in an aquifer system.</title>
        <authorList>
            <person name="Anantharaman K."/>
            <person name="Brown C.T."/>
            <person name="Hug L.A."/>
            <person name="Sharon I."/>
            <person name="Castelle C.J."/>
            <person name="Probst A.J."/>
            <person name="Thomas B.C."/>
            <person name="Singh A."/>
            <person name="Wilkins M.J."/>
            <person name="Karaoz U."/>
            <person name="Brodie E.L."/>
            <person name="Williams K.H."/>
            <person name="Hubbard S.S."/>
            <person name="Banfield J.F."/>
        </authorList>
    </citation>
    <scope>NUCLEOTIDE SEQUENCE [LARGE SCALE GENOMIC DNA]</scope>
</reference>
<dbReference type="Pfam" id="PF01367">
    <property type="entry name" value="5_3_exonuc"/>
    <property type="match status" value="1"/>
</dbReference>
<dbReference type="InterPro" id="IPR029060">
    <property type="entry name" value="PIN-like_dom_sf"/>
</dbReference>
<dbReference type="Proteomes" id="UP000177960">
    <property type="component" value="Unassembled WGS sequence"/>
</dbReference>
<keyword evidence="2" id="KW-0378">Hydrolase</keyword>
<dbReference type="Gene3D" id="1.10.150.20">
    <property type="entry name" value="5' to 3' exonuclease, C-terminal subdomain"/>
    <property type="match status" value="1"/>
</dbReference>
<dbReference type="Gene3D" id="3.40.50.1010">
    <property type="entry name" value="5'-nuclease"/>
    <property type="match status" value="1"/>
</dbReference>
<name>A0A1G1ZJV9_9BACT</name>
<keyword evidence="3" id="KW-0238">DNA-binding</keyword>
<gene>
    <name evidence="5" type="ORF">A3B92_01000</name>
</gene>
<dbReference type="STRING" id="1798404.A3B92_01000"/>
<proteinExistence type="predicted"/>
<dbReference type="FunFam" id="1.10.150.20:FF:000003">
    <property type="entry name" value="DNA polymerase I"/>
    <property type="match status" value="1"/>
</dbReference>
<dbReference type="CDD" id="cd09859">
    <property type="entry name" value="PIN_53EXO"/>
    <property type="match status" value="1"/>
</dbReference>
<dbReference type="GO" id="GO:0033567">
    <property type="term" value="P:DNA replication, Okazaki fragment processing"/>
    <property type="evidence" value="ECO:0007669"/>
    <property type="project" value="InterPro"/>
</dbReference>
<dbReference type="SUPFAM" id="SSF88723">
    <property type="entry name" value="PIN domain-like"/>
    <property type="match status" value="1"/>
</dbReference>
<evidence type="ECO:0000259" key="4">
    <source>
        <dbReference type="SMART" id="SM00475"/>
    </source>
</evidence>